<reference evidence="2 3" key="1">
    <citation type="submission" date="2024-03" db="EMBL/GenBank/DDBJ databases">
        <title>Ignisphaera cupida sp. nov., a hyperthermophilic hydrolytic archaeon from a hot spring of Kamchatka, and proposal of Ignisphaeraceae fam. nov.</title>
        <authorList>
            <person name="Podosokorskaya O.A."/>
            <person name="Elcheninov A.G."/>
            <person name="Maltseva A.I."/>
            <person name="Zayulina K.S."/>
            <person name="Novikov A."/>
            <person name="Merkel A.Y."/>
        </authorList>
    </citation>
    <scope>NUCLEOTIDE SEQUENCE [LARGE SCALE GENOMIC DNA]</scope>
    <source>
        <strain evidence="2 3">38H-sp</strain>
    </source>
</reference>
<evidence type="ECO:0000313" key="3">
    <source>
        <dbReference type="Proteomes" id="UP001466331"/>
    </source>
</evidence>
<comment type="caution">
    <text evidence="2">The sequence shown here is derived from an EMBL/GenBank/DDBJ whole genome shotgun (WGS) entry which is preliminary data.</text>
</comment>
<dbReference type="InterPro" id="IPR000086">
    <property type="entry name" value="NUDIX_hydrolase_dom"/>
</dbReference>
<dbReference type="EMBL" id="JBCHKQ010000001">
    <property type="protein sequence ID" value="MEM5947484.1"/>
    <property type="molecule type" value="Genomic_DNA"/>
</dbReference>
<dbReference type="PANTHER" id="PTHR10885:SF0">
    <property type="entry name" value="ISOPENTENYL-DIPHOSPHATE DELTA-ISOMERASE"/>
    <property type="match status" value="1"/>
</dbReference>
<evidence type="ECO:0000313" key="2">
    <source>
        <dbReference type="EMBL" id="MEM5947484.1"/>
    </source>
</evidence>
<dbReference type="Pfam" id="PF00293">
    <property type="entry name" value="NUDIX"/>
    <property type="match status" value="1"/>
</dbReference>
<proteinExistence type="predicted"/>
<gene>
    <name evidence="2" type="ORF">WKV44_02895</name>
</gene>
<dbReference type="RefSeq" id="WP_420068932.1">
    <property type="nucleotide sequence ID" value="NZ_JBCHKQ010000001.1"/>
</dbReference>
<dbReference type="SUPFAM" id="SSF55811">
    <property type="entry name" value="Nudix"/>
    <property type="match status" value="1"/>
</dbReference>
<organism evidence="2 3">
    <name type="scientific">Rarispira pelagica</name>
    <dbReference type="NCBI Taxonomy" id="3141764"/>
    <lineage>
        <taxon>Bacteria</taxon>
        <taxon>Pseudomonadati</taxon>
        <taxon>Spirochaetota</taxon>
        <taxon>Spirochaetia</taxon>
        <taxon>Winmispirales</taxon>
        <taxon>Winmispiraceae</taxon>
        <taxon>Rarispira</taxon>
    </lineage>
</organism>
<evidence type="ECO:0000259" key="1">
    <source>
        <dbReference type="PROSITE" id="PS51462"/>
    </source>
</evidence>
<dbReference type="Gene3D" id="3.90.79.10">
    <property type="entry name" value="Nucleoside Triphosphate Pyrophosphohydrolase"/>
    <property type="match status" value="1"/>
</dbReference>
<accession>A0ABU9UA00</accession>
<dbReference type="Proteomes" id="UP001466331">
    <property type="component" value="Unassembled WGS sequence"/>
</dbReference>
<dbReference type="InterPro" id="IPR015797">
    <property type="entry name" value="NUDIX_hydrolase-like_dom_sf"/>
</dbReference>
<keyword evidence="3" id="KW-1185">Reference proteome</keyword>
<name>A0ABU9UA00_9SPIR</name>
<dbReference type="PROSITE" id="PS51462">
    <property type="entry name" value="NUDIX"/>
    <property type="match status" value="1"/>
</dbReference>
<feature type="domain" description="Nudix hydrolase" evidence="1">
    <location>
        <begin position="31"/>
        <end position="161"/>
    </location>
</feature>
<dbReference type="CDD" id="cd04692">
    <property type="entry name" value="NUDIX_Hydrolase"/>
    <property type="match status" value="1"/>
</dbReference>
<dbReference type="PANTHER" id="PTHR10885">
    <property type="entry name" value="ISOPENTENYL-DIPHOSPHATE DELTA-ISOMERASE"/>
    <property type="match status" value="1"/>
</dbReference>
<protein>
    <submittedName>
        <fullName evidence="2">NUDIX domain-containing protein</fullName>
    </submittedName>
</protein>
<sequence>MPDTEKCVLVDEYDRVLGEVDRSLCHKDPSLIHRTSHVVVIDRDDRLLLQKRSLSKDMEPGKWDTAVGGHLSPGENYEDAAMREYAEELGHFPPVPLKKLFDMRVRTDRESENVRVFLCTDNGPFSPDKKEISELRFFSSSELASLEKEDMTPGLAIELKLLEEKGIILIKRRDL</sequence>